<dbReference type="GO" id="GO:0051513">
    <property type="term" value="P:regulation of monopolar cell growth"/>
    <property type="evidence" value="ECO:0007669"/>
    <property type="project" value="InterPro"/>
</dbReference>
<dbReference type="InterPro" id="IPR025486">
    <property type="entry name" value="DUF4378"/>
</dbReference>
<dbReference type="EMBL" id="OX451735">
    <property type="protein sequence ID" value="CAI8591952.1"/>
    <property type="molecule type" value="Genomic_DNA"/>
</dbReference>
<dbReference type="Pfam" id="PF14309">
    <property type="entry name" value="DUF4378"/>
    <property type="match status" value="1"/>
</dbReference>
<proteinExistence type="predicted"/>
<organism evidence="2 3">
    <name type="scientific">Vicia faba</name>
    <name type="common">Broad bean</name>
    <name type="synonym">Faba vulgaris</name>
    <dbReference type="NCBI Taxonomy" id="3906"/>
    <lineage>
        <taxon>Eukaryota</taxon>
        <taxon>Viridiplantae</taxon>
        <taxon>Streptophyta</taxon>
        <taxon>Embryophyta</taxon>
        <taxon>Tracheophyta</taxon>
        <taxon>Spermatophyta</taxon>
        <taxon>Magnoliopsida</taxon>
        <taxon>eudicotyledons</taxon>
        <taxon>Gunneridae</taxon>
        <taxon>Pentapetalae</taxon>
        <taxon>rosids</taxon>
        <taxon>fabids</taxon>
        <taxon>Fabales</taxon>
        <taxon>Fabaceae</taxon>
        <taxon>Papilionoideae</taxon>
        <taxon>50 kb inversion clade</taxon>
        <taxon>NPAAA clade</taxon>
        <taxon>Hologalegina</taxon>
        <taxon>IRL clade</taxon>
        <taxon>Fabeae</taxon>
        <taxon>Vicia</taxon>
    </lineage>
</organism>
<dbReference type="PANTHER" id="PTHR31680">
    <property type="entry name" value="LONGIFOLIA PROTEIN"/>
    <property type="match status" value="1"/>
</dbReference>
<keyword evidence="3" id="KW-1185">Reference proteome</keyword>
<name>A0AAV0Z2K2_VICFA</name>
<dbReference type="Proteomes" id="UP001157006">
    <property type="component" value="Chromosome 1S"/>
</dbReference>
<accession>A0AAV0Z2K2</accession>
<evidence type="ECO:0000313" key="3">
    <source>
        <dbReference type="Proteomes" id="UP001157006"/>
    </source>
</evidence>
<protein>
    <recommendedName>
        <fullName evidence="1">DUF4378 domain-containing protein</fullName>
    </recommendedName>
</protein>
<evidence type="ECO:0000313" key="2">
    <source>
        <dbReference type="EMBL" id="CAI8591952.1"/>
    </source>
</evidence>
<evidence type="ECO:0000259" key="1">
    <source>
        <dbReference type="Pfam" id="PF14309"/>
    </source>
</evidence>
<feature type="domain" description="DUF4378" evidence="1">
    <location>
        <begin position="19"/>
        <end position="115"/>
    </location>
</feature>
<dbReference type="InterPro" id="IPR033334">
    <property type="entry name" value="LNG1/2"/>
</dbReference>
<dbReference type="AlphaFoldDB" id="A0AAV0Z2K2"/>
<reference evidence="2 3" key="1">
    <citation type="submission" date="2023-01" db="EMBL/GenBank/DDBJ databases">
        <authorList>
            <person name="Kreplak J."/>
        </authorList>
    </citation>
    <scope>NUCLEOTIDE SEQUENCE [LARGE SCALE GENOMIC DNA]</scope>
</reference>
<gene>
    <name evidence="2" type="ORF">VFH_I014920</name>
</gene>
<sequence>MSNTTRFNIEDGAKNISICNSPEKMQRKLIFDVVKDILPERNLKGKKLFEELRIEIDELQPRNRNIKFDHEDKNSISLLCRDLKDHNTVWTNCCSEKPNIVLDIERLIFRDLITEVCER</sequence>
<dbReference type="PANTHER" id="PTHR31680:SF15">
    <property type="entry name" value="PROTEIN LONGIFOLIA 2"/>
    <property type="match status" value="1"/>
</dbReference>